<evidence type="ECO:0000313" key="1">
    <source>
        <dbReference type="EMBL" id="CAB5221288.1"/>
    </source>
</evidence>
<sequence length="975" mass="97848">MANTLIQLKRSAVAGKTPNTTTLSIGELAINLTDKKLFSSDGTAVFEMNANNANNSSYLGSTAAANFVQNTDSRTLSGNLIFSGANNNFSGKVTAQANLVVASTGEFIIENGAGINANGSYGIAGYVLATNASSVYWTPLVSAANADAQYSWTNTQTFSNTITFSSITTVGSGGANIVSNTTAILLQSNSTVNTIITPTSLTVSNTTAVPLIANSSGLYHTGEVNAAILSTAGVLANSTGFFPTSNTISLGNTTARWVIVANSLTLTGGSTLAGFTTITSSVGFTGTTTNINATSQTSGGIHFGGAQAIGPINIGVSTNNQTVNVATGATISGNVKTLNIGTSGAAGSQTNITVGSSLSNTLITVNANNTNFSGIVNASAFTTTGNANAAVFYAGANVYINATAAFVSSNSTVNTVITDTSITQSNTTAVPLIANSSGVYHTGTINAASHTVGATFTANATLVNTAAINVTGQVNTATLYAATSANLAGTTTLANTLGIFTTGTVNAASFSVGTIFTANSTLVDMGNVNINTTSMYITTNSTVNTVITATSITQSNTTATPFVANVTGLYHTGIVNATTLQATATFTANATLVNAAAINITGQVNTATLYATTSVNVGALVQTNTTAQLIASNSTVNTIITPTSFTQANTTATPFVANVTGLYHTGTVNAATLQATATFTANSTLVNAAAINITGQVNTATLYATTSANLAGTTTLANTLGIFTTGTVNAASFSVGTAFTANSTLVNAAAVSIIAGNTTSAPLRLTTGTVTTTVSNGSIEYTDPTFYATPTNSRRAAIATPYLWVQGLSVARTAQIAAQGIFGAAGTSTLAINLGVGRYRYALRARYSSTAVATNFQYALGGTATLGLHSYNAVTKISITSSLTAGTTTAYSNAKTATFTGLDVISAASTAAASFFDIIIDGIIDVTAAGTVIFQQGQSAATAVLTLGIGSFIEIFPYGTGAALGAANTNIGGWA</sequence>
<organism evidence="1">
    <name type="scientific">uncultured Caudovirales phage</name>
    <dbReference type="NCBI Taxonomy" id="2100421"/>
    <lineage>
        <taxon>Viruses</taxon>
        <taxon>Duplodnaviria</taxon>
        <taxon>Heunggongvirae</taxon>
        <taxon>Uroviricota</taxon>
        <taxon>Caudoviricetes</taxon>
        <taxon>Peduoviridae</taxon>
        <taxon>Maltschvirus</taxon>
        <taxon>Maltschvirus maltsch</taxon>
    </lineage>
</organism>
<accession>A0A6J7WWS6</accession>
<proteinExistence type="predicted"/>
<reference evidence="1" key="1">
    <citation type="submission" date="2020-05" db="EMBL/GenBank/DDBJ databases">
        <authorList>
            <person name="Chiriac C."/>
            <person name="Salcher M."/>
            <person name="Ghai R."/>
            <person name="Kavagutti S V."/>
        </authorList>
    </citation>
    <scope>NUCLEOTIDE SEQUENCE</scope>
</reference>
<name>A0A6J7WWS6_9CAUD</name>
<gene>
    <name evidence="1" type="ORF">UFOVP247_128</name>
</gene>
<dbReference type="EMBL" id="LR798288">
    <property type="protein sequence ID" value="CAB5221288.1"/>
    <property type="molecule type" value="Genomic_DNA"/>
</dbReference>
<protein>
    <submittedName>
        <fullName evidence="1">Uncharacterized protein</fullName>
    </submittedName>
</protein>